<feature type="compositionally biased region" description="Polar residues" evidence="1">
    <location>
        <begin position="76"/>
        <end position="88"/>
    </location>
</feature>
<feature type="compositionally biased region" description="Low complexity" evidence="1">
    <location>
        <begin position="89"/>
        <end position="100"/>
    </location>
</feature>
<dbReference type="EMBL" id="CAJEUB010000063">
    <property type="protein sequence ID" value="CAD1847926.1"/>
    <property type="molecule type" value="Genomic_DNA"/>
</dbReference>
<dbReference type="AlphaFoldDB" id="A0A6V7QYS6"/>
<organism evidence="2">
    <name type="scientific">Ananas comosus var. bracteatus</name>
    <name type="common">red pineapple</name>
    <dbReference type="NCBI Taxonomy" id="296719"/>
    <lineage>
        <taxon>Eukaryota</taxon>
        <taxon>Viridiplantae</taxon>
        <taxon>Streptophyta</taxon>
        <taxon>Embryophyta</taxon>
        <taxon>Tracheophyta</taxon>
        <taxon>Spermatophyta</taxon>
        <taxon>Magnoliopsida</taxon>
        <taxon>Liliopsida</taxon>
        <taxon>Poales</taxon>
        <taxon>Bromeliaceae</taxon>
        <taxon>Bromelioideae</taxon>
        <taxon>Ananas</taxon>
    </lineage>
</organism>
<protein>
    <submittedName>
        <fullName evidence="2">Uncharacterized protein</fullName>
    </submittedName>
</protein>
<sequence>MQNHAYNRLGSFGSGGGATPSPPSSPRRSPRIHRRQAKLGGGGGARLVQPPRSLAQRAALALLTILLRRQAYSSSHRFSTSRRCSSTWAPSPSIACRASSPAPPRAPCTGALTSTSASARHERR</sequence>
<proteinExistence type="predicted"/>
<name>A0A6V7QYS6_ANACO</name>
<feature type="compositionally biased region" description="Basic residues" evidence="1">
    <location>
        <begin position="28"/>
        <end position="37"/>
    </location>
</feature>
<feature type="region of interest" description="Disordered" evidence="1">
    <location>
        <begin position="1"/>
        <end position="50"/>
    </location>
</feature>
<gene>
    <name evidence="2" type="ORF">CB5_LOCUS31137</name>
</gene>
<accession>A0A6V7QYS6</accession>
<evidence type="ECO:0000256" key="1">
    <source>
        <dbReference type="SAM" id="MobiDB-lite"/>
    </source>
</evidence>
<reference evidence="2" key="1">
    <citation type="submission" date="2020-07" db="EMBL/GenBank/DDBJ databases">
        <authorList>
            <person name="Lin J."/>
        </authorList>
    </citation>
    <scope>NUCLEOTIDE SEQUENCE</scope>
</reference>
<evidence type="ECO:0000313" key="2">
    <source>
        <dbReference type="EMBL" id="CAD1847926.1"/>
    </source>
</evidence>
<feature type="region of interest" description="Disordered" evidence="1">
    <location>
        <begin position="76"/>
        <end position="124"/>
    </location>
</feature>